<feature type="domain" description="NADH:quinone oxidoreductase/Mrp antiporter transmembrane" evidence="8">
    <location>
        <begin position="157"/>
        <end position="215"/>
    </location>
</feature>
<protein>
    <recommendedName>
        <fullName evidence="12">NADH-quinone oxidoreductase subunit L</fullName>
    </recommendedName>
</protein>
<feature type="transmembrane region" description="Helical" evidence="7">
    <location>
        <begin position="504"/>
        <end position="525"/>
    </location>
</feature>
<evidence type="ECO:0000259" key="8">
    <source>
        <dbReference type="Pfam" id="PF00361"/>
    </source>
</evidence>
<name>A0ABM7X5B7_9BACT</name>
<evidence type="ECO:0000256" key="3">
    <source>
        <dbReference type="ARBA" id="ARBA00022989"/>
    </source>
</evidence>
<feature type="domain" description="NADH:quinone oxidoreductase/Mrp antiporter transmembrane" evidence="8">
    <location>
        <begin position="294"/>
        <end position="494"/>
    </location>
</feature>
<feature type="transmembrane region" description="Helical" evidence="7">
    <location>
        <begin position="201"/>
        <end position="221"/>
    </location>
</feature>
<dbReference type="Pfam" id="PF00662">
    <property type="entry name" value="Proton_antipo_N"/>
    <property type="match status" value="1"/>
</dbReference>
<evidence type="ECO:0000313" key="11">
    <source>
        <dbReference type="Proteomes" id="UP001162734"/>
    </source>
</evidence>
<feature type="transmembrane region" description="Helical" evidence="7">
    <location>
        <begin position="808"/>
        <end position="827"/>
    </location>
</feature>
<evidence type="ECO:0000256" key="7">
    <source>
        <dbReference type="SAM" id="Phobius"/>
    </source>
</evidence>
<dbReference type="InterPro" id="IPR003945">
    <property type="entry name" value="NU5C-like"/>
</dbReference>
<evidence type="ECO:0008006" key="12">
    <source>
        <dbReference type="Google" id="ProtNLM"/>
    </source>
</evidence>
<feature type="transmembrane region" description="Helical" evidence="7">
    <location>
        <begin position="105"/>
        <end position="127"/>
    </location>
</feature>
<feature type="region of interest" description="Disordered" evidence="6">
    <location>
        <begin position="581"/>
        <end position="617"/>
    </location>
</feature>
<dbReference type="InterPro" id="IPR001750">
    <property type="entry name" value="ND/Mrp_TM"/>
</dbReference>
<gene>
    <name evidence="10" type="ORF">AMPC_01300</name>
</gene>
<feature type="transmembrane region" description="Helical" evidence="7">
    <location>
        <begin position="293"/>
        <end position="312"/>
    </location>
</feature>
<feature type="transmembrane region" description="Helical" evidence="7">
    <location>
        <begin position="419"/>
        <end position="440"/>
    </location>
</feature>
<feature type="transmembrane region" description="Helical" evidence="7">
    <location>
        <begin position="18"/>
        <end position="36"/>
    </location>
</feature>
<organism evidence="10 11">
    <name type="scientific">Anaeromyxobacter paludicola</name>
    <dbReference type="NCBI Taxonomy" id="2918171"/>
    <lineage>
        <taxon>Bacteria</taxon>
        <taxon>Pseudomonadati</taxon>
        <taxon>Myxococcota</taxon>
        <taxon>Myxococcia</taxon>
        <taxon>Myxococcales</taxon>
        <taxon>Cystobacterineae</taxon>
        <taxon>Anaeromyxobacteraceae</taxon>
        <taxon>Anaeromyxobacter</taxon>
    </lineage>
</organism>
<keyword evidence="3 7" id="KW-1133">Transmembrane helix</keyword>
<keyword evidence="2 5" id="KW-0812">Transmembrane</keyword>
<proteinExistence type="predicted"/>
<evidence type="ECO:0000259" key="9">
    <source>
        <dbReference type="Pfam" id="PF00662"/>
    </source>
</evidence>
<evidence type="ECO:0000313" key="10">
    <source>
        <dbReference type="EMBL" id="BDG07017.1"/>
    </source>
</evidence>
<dbReference type="Proteomes" id="UP001162734">
    <property type="component" value="Chromosome"/>
</dbReference>
<comment type="subcellular location">
    <subcellularLocation>
        <location evidence="1">Endomembrane system</location>
        <topology evidence="1">Multi-pass membrane protein</topology>
    </subcellularLocation>
    <subcellularLocation>
        <location evidence="5">Membrane</location>
        <topology evidence="5">Multi-pass membrane protein</topology>
    </subcellularLocation>
</comment>
<evidence type="ECO:0000256" key="4">
    <source>
        <dbReference type="ARBA" id="ARBA00023136"/>
    </source>
</evidence>
<dbReference type="Pfam" id="PF00361">
    <property type="entry name" value="Proton_antipo_M"/>
    <property type="match status" value="2"/>
</dbReference>
<feature type="transmembrane region" description="Helical" evidence="7">
    <location>
        <begin position="677"/>
        <end position="698"/>
    </location>
</feature>
<feature type="transmembrane region" description="Helical" evidence="7">
    <location>
        <begin position="461"/>
        <end position="480"/>
    </location>
</feature>
<dbReference type="InterPro" id="IPR001516">
    <property type="entry name" value="Proton_antipo_N"/>
</dbReference>
<keyword evidence="11" id="KW-1185">Reference proteome</keyword>
<evidence type="ECO:0000256" key="2">
    <source>
        <dbReference type="ARBA" id="ARBA00022692"/>
    </source>
</evidence>
<feature type="domain" description="NADH-Ubiquinone oxidoreductase (complex I) chain 5 N-terminal" evidence="9">
    <location>
        <begin position="89"/>
        <end position="139"/>
    </location>
</feature>
<feature type="transmembrane region" description="Helical" evidence="7">
    <location>
        <begin position="134"/>
        <end position="154"/>
    </location>
</feature>
<dbReference type="PANTHER" id="PTHR42829">
    <property type="entry name" value="NADH-UBIQUINONE OXIDOREDUCTASE CHAIN 5"/>
    <property type="match status" value="1"/>
</dbReference>
<dbReference type="PANTHER" id="PTHR42829:SF2">
    <property type="entry name" value="NADH-UBIQUINONE OXIDOREDUCTASE CHAIN 5"/>
    <property type="match status" value="1"/>
</dbReference>
<feature type="transmembrane region" description="Helical" evidence="7">
    <location>
        <begin position="626"/>
        <end position="647"/>
    </location>
</feature>
<dbReference type="EMBL" id="AP025592">
    <property type="protein sequence ID" value="BDG07017.1"/>
    <property type="molecule type" value="Genomic_DNA"/>
</dbReference>
<evidence type="ECO:0000256" key="1">
    <source>
        <dbReference type="ARBA" id="ARBA00004127"/>
    </source>
</evidence>
<feature type="transmembrane region" description="Helical" evidence="7">
    <location>
        <begin position="160"/>
        <end position="180"/>
    </location>
</feature>
<dbReference type="PRINTS" id="PR01434">
    <property type="entry name" value="NADHDHGNASE5"/>
</dbReference>
<evidence type="ECO:0000256" key="5">
    <source>
        <dbReference type="RuleBase" id="RU000320"/>
    </source>
</evidence>
<sequence>MEHVTRELAPILVHPVSYLWLIPLFPLLGAVFNALFGRLFEKAGKKQVVHVVAIGAMACAFAVAVRAFVQLYGLDAEHRFLQDTLWNLLTAGRLTVDLAFALDPLSMMMVLIITFIGTLIHVFSVGYMWDDVEAYWRFFAWLNLFVFSMLLLVMGDNFAVMFFGWEGVGLCSYGLISYYYKDREKASAGMKAFVVNRFGDFGFIIGLLLLFWGLGGGWGAMAGVRGAAYEPAAALRTVDGAAGPDESKALAPTVEVGEGQVVKVGPTMNFRELRDQVVIEKTGVMEHLKEQKLWGIALLTLIGMFLFVGAMGKSAQLPLYVWLPDAMAGPTPVSALIHAATMVTAGVYMVARLNFLFALSPSAMGWVALVGAVTAIFAASIGFFQYDIKKVLAYSTVSQLGFMFIGVGVGAYWAGTYHLLTHAFFKATLFLGSGSVILGCHHEQDMRKMGGLSKHMPITRWTYLIACWAIAGFPWASGFYSKDEILWKAFTQRHLELFGVPTPWLGPLIYLVGIVAATGTAFYMFRSYYMTFSGTYRGGAGHHDEHDEDPHVAFAAPHHSTRAHPQDGALHAIAKAQEEHAAHLAQAHGHDAHTAHGHDAHAAHDAHGGHGHHGGTPHESPLSITFVLVTLAAGAVLVSLLGIPTAWSHLPPALEHWLEPVLVAEVPFAEQPHWMEFLFQAVGVGAGVVGWVCARALYKDDQKHAALEALKARFMGAWTVVFNKYYVDELYQRVVLGPALRFAALMSWIDANVVDWLVNAAGSVTRFVANVDGLIDKYLVDGAVTAVANLFMESGRGLRRIQTGRVQTYLYGIMAGALILVLFNFVVR</sequence>
<feature type="transmembrane region" description="Helical" evidence="7">
    <location>
        <begin position="48"/>
        <end position="69"/>
    </location>
</feature>
<feature type="transmembrane region" description="Helical" evidence="7">
    <location>
        <begin position="363"/>
        <end position="384"/>
    </location>
</feature>
<feature type="compositionally biased region" description="Basic and acidic residues" evidence="6">
    <location>
        <begin position="581"/>
        <end position="608"/>
    </location>
</feature>
<feature type="transmembrane region" description="Helical" evidence="7">
    <location>
        <begin position="391"/>
        <end position="413"/>
    </location>
</feature>
<accession>A0ABM7X5B7</accession>
<keyword evidence="4 7" id="KW-0472">Membrane</keyword>
<reference evidence="11" key="1">
    <citation type="journal article" date="2022" name="Int. J. Syst. Evol. Microbiol.">
        <title>Anaeromyxobacter oryzae sp. nov., Anaeromyxobacter diazotrophicus sp. nov. and Anaeromyxobacter paludicola sp. nov., isolated from paddy soils.</title>
        <authorList>
            <person name="Itoh H."/>
            <person name="Xu Z."/>
            <person name="Mise K."/>
            <person name="Masuda Y."/>
            <person name="Ushijima N."/>
            <person name="Hayakawa C."/>
            <person name="Shiratori Y."/>
            <person name="Senoo K."/>
        </authorList>
    </citation>
    <scope>NUCLEOTIDE SEQUENCE [LARGE SCALE GENOMIC DNA]</scope>
    <source>
        <strain evidence="11">Red630</strain>
    </source>
</reference>
<dbReference type="Gene3D" id="1.20.5.2700">
    <property type="match status" value="2"/>
</dbReference>
<dbReference type="RefSeq" id="WP_404800625.1">
    <property type="nucleotide sequence ID" value="NZ_AP025592.1"/>
</dbReference>
<evidence type="ECO:0000256" key="6">
    <source>
        <dbReference type="SAM" id="MobiDB-lite"/>
    </source>
</evidence>
<feature type="transmembrane region" description="Helical" evidence="7">
    <location>
        <begin position="333"/>
        <end position="351"/>
    </location>
</feature>